<feature type="transmembrane region" description="Helical" evidence="1">
    <location>
        <begin position="9"/>
        <end position="30"/>
    </location>
</feature>
<evidence type="ECO:0000256" key="1">
    <source>
        <dbReference type="SAM" id="Phobius"/>
    </source>
</evidence>
<feature type="transmembrane region" description="Helical" evidence="1">
    <location>
        <begin position="474"/>
        <end position="496"/>
    </location>
</feature>
<keyword evidence="1" id="KW-1133">Transmembrane helix</keyword>
<evidence type="ECO:0000313" key="2">
    <source>
        <dbReference type="EMBL" id="JAI21596.1"/>
    </source>
</evidence>
<dbReference type="GO" id="GO:0006506">
    <property type="term" value="P:GPI anchor biosynthetic process"/>
    <property type="evidence" value="ECO:0007669"/>
    <property type="project" value="InterPro"/>
</dbReference>
<dbReference type="InterPro" id="IPR002591">
    <property type="entry name" value="Phosphodiest/P_Trfase"/>
</dbReference>
<dbReference type="PANTHER" id="PTHR23072:SF0">
    <property type="entry name" value="GPI ETHANOLAMINE PHOSPHATE TRANSFERASE 2"/>
    <property type="match status" value="1"/>
</dbReference>
<proteinExistence type="predicted"/>
<keyword evidence="1" id="KW-0812">Transmembrane</keyword>
<feature type="transmembrane region" description="Helical" evidence="1">
    <location>
        <begin position="447"/>
        <end position="468"/>
    </location>
</feature>
<dbReference type="InterPro" id="IPR039527">
    <property type="entry name" value="PIGG/GPI7"/>
</dbReference>
<name>A0A0K8U4W6_BACLA</name>
<protein>
    <submittedName>
        <fullName evidence="2">GPI ethanolamine phosphate transferase 2</fullName>
    </submittedName>
</protein>
<feature type="transmembrane region" description="Helical" evidence="1">
    <location>
        <begin position="616"/>
        <end position="635"/>
    </location>
</feature>
<sequence length="647" mass="73613">MEKSRSIRYFLMWMIVTFIFGASIFLTGFFPINNYTLDRAVAEDKPNDLDGLSLTPPTQIYAQTILMLVDALRFDFASQNAMEFSYNNSCNRLKLRVNIPTVTMPRLKSLTTGTISNFIDIVLNIGHVEQLADSLIHRLQVRNEITVFAGDRTWISLFPKQFTRFTANSDSFYVNDFYEGDKNVTEVVSKELQNEDWMLLVLHYLGLDHIGHVEGSDSSKIPFKLKEMDDVVLKLYKAKHFHRQLLILTGDHGMRDGGGHGGSTASELYVPLFVLKENCTTKGFSKTNEYNQIDVAPTLAILWSMEIPPMSIGCLIPELLHEFNFEDQLYAYYYNALHLMQKANNKFGQDYVNKNAFSKWFTTAKSTHKHFLLEKRNNNFENAFIFEDAKIHYIRLAREISNQLSDSLVQFDYGLITLGLALTTIVVLNALLDFCTGTDRVFVKGKGAFLSLLAFAACINKWCHYHGYFTTTGTMSTVVILLAIIASVYMLINIAILLLRRMYTSNNLQISLPKQIWMLLSCLLIHTLTLASSSFIENENKTWHYLGASALILLGMQSFQKELLSYKLDACIKGVELYKVILCNLQKLQTSFLIIGGLGILYRLDSRSSYLMQEATKTWLSCIFVAGMCVLQLNVKIIGNIHLNVLL</sequence>
<dbReference type="AlphaFoldDB" id="A0A0K8U4W6"/>
<dbReference type="SUPFAM" id="SSF53649">
    <property type="entry name" value="Alkaline phosphatase-like"/>
    <property type="match status" value="1"/>
</dbReference>
<reference evidence="2" key="1">
    <citation type="submission" date="2015-06" db="EMBL/GenBank/DDBJ databases">
        <authorList>
            <person name="Hoefler B.C."/>
            <person name="Straight P.D."/>
        </authorList>
    </citation>
    <scope>NUCLEOTIDE SEQUENCE</scope>
</reference>
<dbReference type="Pfam" id="PF01663">
    <property type="entry name" value="Phosphodiest"/>
    <property type="match status" value="1"/>
</dbReference>
<dbReference type="GO" id="GO:0005789">
    <property type="term" value="C:endoplasmic reticulum membrane"/>
    <property type="evidence" value="ECO:0007669"/>
    <property type="project" value="TreeGrafter"/>
</dbReference>
<dbReference type="Gene3D" id="3.40.720.10">
    <property type="entry name" value="Alkaline Phosphatase, subunit A"/>
    <property type="match status" value="1"/>
</dbReference>
<dbReference type="GO" id="GO:0051267">
    <property type="term" value="F:CP2 mannose-ethanolamine phosphotransferase activity"/>
    <property type="evidence" value="ECO:0007669"/>
    <property type="project" value="TreeGrafter"/>
</dbReference>
<dbReference type="EMBL" id="GDHF01030718">
    <property type="protein sequence ID" value="JAI21596.1"/>
    <property type="molecule type" value="Transcribed_RNA"/>
</dbReference>
<organism evidence="2">
    <name type="scientific">Bactrocera latifrons</name>
    <name type="common">Malaysian fruit fly</name>
    <name type="synonym">Chaetodacus latifrons</name>
    <dbReference type="NCBI Taxonomy" id="174628"/>
    <lineage>
        <taxon>Eukaryota</taxon>
        <taxon>Metazoa</taxon>
        <taxon>Ecdysozoa</taxon>
        <taxon>Arthropoda</taxon>
        <taxon>Hexapoda</taxon>
        <taxon>Insecta</taxon>
        <taxon>Pterygota</taxon>
        <taxon>Neoptera</taxon>
        <taxon>Endopterygota</taxon>
        <taxon>Diptera</taxon>
        <taxon>Brachycera</taxon>
        <taxon>Muscomorpha</taxon>
        <taxon>Tephritoidea</taxon>
        <taxon>Tephritidae</taxon>
        <taxon>Bactrocera</taxon>
        <taxon>Bactrocera</taxon>
    </lineage>
</organism>
<dbReference type="PANTHER" id="PTHR23072">
    <property type="entry name" value="PHOSPHATIDYLINOSITOL GLYCAN-RELATED"/>
    <property type="match status" value="1"/>
</dbReference>
<accession>A0A0K8U4W6</accession>
<feature type="transmembrane region" description="Helical" evidence="1">
    <location>
        <begin position="413"/>
        <end position="435"/>
    </location>
</feature>
<dbReference type="OrthoDB" id="272139at2759"/>
<feature type="transmembrane region" description="Helical" evidence="1">
    <location>
        <begin position="580"/>
        <end position="604"/>
    </location>
</feature>
<feature type="transmembrane region" description="Helical" evidence="1">
    <location>
        <begin position="542"/>
        <end position="559"/>
    </location>
</feature>
<keyword evidence="2" id="KW-0808">Transferase</keyword>
<feature type="transmembrane region" description="Helical" evidence="1">
    <location>
        <begin position="516"/>
        <end position="536"/>
    </location>
</feature>
<dbReference type="InterPro" id="IPR017850">
    <property type="entry name" value="Alkaline_phosphatase_core_sf"/>
</dbReference>
<keyword evidence="1" id="KW-0472">Membrane</keyword>
<gene>
    <name evidence="2" type="primary">PIGG_3</name>
    <name evidence="2" type="ORF">c0_g1_i1</name>
</gene>